<dbReference type="GO" id="GO:0005886">
    <property type="term" value="C:plasma membrane"/>
    <property type="evidence" value="ECO:0007669"/>
    <property type="project" value="UniProtKB-SubCell"/>
</dbReference>
<dbReference type="Gene3D" id="1.10.3720.10">
    <property type="entry name" value="MetI-like"/>
    <property type="match status" value="1"/>
</dbReference>
<proteinExistence type="predicted"/>
<evidence type="ECO:0000256" key="3">
    <source>
        <dbReference type="ARBA" id="ARBA00022475"/>
    </source>
</evidence>
<name>D6PCT7_9BACT</name>
<sequence>MFLNYRNQEMAFNRYIILIIVAVLSLAPFIYMLLVSFMTLGEATNIKILLPSELRFENYAKAWEQARFSNYFFNSVLVTLSTLIGQLVICSLAGYAFAVIRFKGHQFVFILVLITLMVPESVLISPLYQIILGRIIPMGFSTRFPS</sequence>
<keyword evidence="6 7" id="KW-0472">Membrane</keyword>
<comment type="subcellular location">
    <subcellularLocation>
        <location evidence="1">Cell membrane</location>
        <topology evidence="1">Multi-pass membrane protein</topology>
    </subcellularLocation>
</comment>
<organism evidence="8">
    <name type="scientific">uncultured marine bacterium MedDCM-OCT-S04-C191</name>
    <dbReference type="NCBI Taxonomy" id="743053"/>
    <lineage>
        <taxon>Bacteria</taxon>
        <taxon>environmental samples</taxon>
    </lineage>
</organism>
<keyword evidence="5 7" id="KW-1133">Transmembrane helix</keyword>
<feature type="transmembrane region" description="Helical" evidence="7">
    <location>
        <begin position="107"/>
        <end position="131"/>
    </location>
</feature>
<evidence type="ECO:0000313" key="8">
    <source>
        <dbReference type="EMBL" id="ADD93538.1"/>
    </source>
</evidence>
<evidence type="ECO:0000256" key="1">
    <source>
        <dbReference type="ARBA" id="ARBA00004651"/>
    </source>
</evidence>
<evidence type="ECO:0008006" key="9">
    <source>
        <dbReference type="Google" id="ProtNLM"/>
    </source>
</evidence>
<evidence type="ECO:0000256" key="4">
    <source>
        <dbReference type="ARBA" id="ARBA00022692"/>
    </source>
</evidence>
<evidence type="ECO:0000256" key="6">
    <source>
        <dbReference type="ARBA" id="ARBA00023136"/>
    </source>
</evidence>
<dbReference type="PANTHER" id="PTHR43744">
    <property type="entry name" value="ABC TRANSPORTER PERMEASE PROTEIN MG189-RELATED-RELATED"/>
    <property type="match status" value="1"/>
</dbReference>
<dbReference type="EMBL" id="GU942986">
    <property type="protein sequence ID" value="ADD93538.1"/>
    <property type="molecule type" value="Genomic_DNA"/>
</dbReference>
<dbReference type="InterPro" id="IPR035906">
    <property type="entry name" value="MetI-like_sf"/>
</dbReference>
<dbReference type="PANTHER" id="PTHR43744:SF8">
    <property type="entry name" value="SN-GLYCEROL-3-PHOSPHATE TRANSPORT SYSTEM PERMEASE PROTEIN UGPE"/>
    <property type="match status" value="1"/>
</dbReference>
<keyword evidence="3" id="KW-1003">Cell membrane</keyword>
<keyword evidence="2" id="KW-0813">Transport</keyword>
<accession>D6PCT7</accession>
<reference evidence="8" key="1">
    <citation type="journal article" date="2010" name="ISME J.">
        <title>Metagenome of the Mediterranean deep chlorophyll maximum studied by direct and fosmid library 454 pyrosequencing.</title>
        <authorList>
            <person name="Ghai R."/>
            <person name="Martin-Cuadrado A.B."/>
            <person name="Molto A.G."/>
            <person name="Heredia I.G."/>
            <person name="Cabrera R."/>
            <person name="Martin J."/>
            <person name="Verdu M."/>
            <person name="Deschamps P."/>
            <person name="Moreira D."/>
            <person name="Lopez-Garcia P."/>
            <person name="Mira A."/>
            <person name="Rodriguez-Valera F."/>
        </authorList>
    </citation>
    <scope>NUCLEOTIDE SEQUENCE</scope>
</reference>
<evidence type="ECO:0000256" key="5">
    <source>
        <dbReference type="ARBA" id="ARBA00022989"/>
    </source>
</evidence>
<feature type="transmembrane region" description="Helical" evidence="7">
    <location>
        <begin position="12"/>
        <end position="34"/>
    </location>
</feature>
<keyword evidence="4 7" id="KW-0812">Transmembrane</keyword>
<dbReference type="SUPFAM" id="SSF161098">
    <property type="entry name" value="MetI-like"/>
    <property type="match status" value="1"/>
</dbReference>
<evidence type="ECO:0000256" key="7">
    <source>
        <dbReference type="SAM" id="Phobius"/>
    </source>
</evidence>
<protein>
    <recommendedName>
        <fullName evidence="9">ABC transmembrane type-1 domain-containing protein</fullName>
    </recommendedName>
</protein>
<feature type="transmembrane region" description="Helical" evidence="7">
    <location>
        <begin position="71"/>
        <end position="100"/>
    </location>
</feature>
<evidence type="ECO:0000256" key="2">
    <source>
        <dbReference type="ARBA" id="ARBA00022448"/>
    </source>
</evidence>
<dbReference type="AlphaFoldDB" id="D6PCT7"/>